<dbReference type="AlphaFoldDB" id="A0A290XH78"/>
<dbReference type="InterPro" id="IPR021455">
    <property type="entry name" value="DUF3106"/>
</dbReference>
<dbReference type="Proteomes" id="UP000218968">
    <property type="component" value="Chromosome"/>
</dbReference>
<evidence type="ECO:0008006" key="3">
    <source>
        <dbReference type="Google" id="ProtNLM"/>
    </source>
</evidence>
<keyword evidence="2" id="KW-1185">Reference proteome</keyword>
<proteinExistence type="predicted"/>
<sequence>MPGCRLAWRVRSTTPGMPISTACRNPPRLDWRPPMPGSERRIRCVAAVLGLLLAMPPAWAALPPALQTAGLPAAEREQLEARAARLARMTPDERARLSARVAAWQALPAAERQRRRIAHEAAATLPHAERVRLQQAATHFAALPEAEQRTLRLEFEQLDQGLRRGWLLGPVLGLDWPGLHPLFSAIPEAERMPALLALRATSPQARADLAALAQRTPPHERAALRSAWLAVPVESRDAWLRARVAGTP</sequence>
<dbReference type="PROSITE" id="PS51257">
    <property type="entry name" value="PROKAR_LIPOPROTEIN"/>
    <property type="match status" value="1"/>
</dbReference>
<evidence type="ECO:0000313" key="2">
    <source>
        <dbReference type="Proteomes" id="UP000218968"/>
    </source>
</evidence>
<accession>A0A290XH78</accession>
<reference evidence="2" key="1">
    <citation type="submission" date="2017-09" db="EMBL/GenBank/DDBJ databases">
        <title>Luteimonas liuhanmingii sp.nov., isolated from the intestinal contents of Tibetan Plateau Pika in Yushu, Qinghai Province, China.</title>
        <authorList>
            <person name="Gui Z."/>
        </authorList>
    </citation>
    <scope>NUCLEOTIDE SEQUENCE [LARGE SCALE GENOMIC DNA]</scope>
    <source>
        <strain evidence="2">100111</strain>
    </source>
</reference>
<gene>
    <name evidence="1" type="ORF">CNR27_14610</name>
</gene>
<organism evidence="1 2">
    <name type="scientific">Luteimonas chenhongjianii</name>
    <dbReference type="NCBI Taxonomy" id="2006110"/>
    <lineage>
        <taxon>Bacteria</taxon>
        <taxon>Pseudomonadati</taxon>
        <taxon>Pseudomonadota</taxon>
        <taxon>Gammaproteobacteria</taxon>
        <taxon>Lysobacterales</taxon>
        <taxon>Lysobacteraceae</taxon>
        <taxon>Luteimonas</taxon>
    </lineage>
</organism>
<name>A0A290XH78_9GAMM</name>
<dbReference type="Pfam" id="PF11304">
    <property type="entry name" value="DUF3106"/>
    <property type="match status" value="1"/>
</dbReference>
<dbReference type="KEGG" id="lum:CNR27_14610"/>
<evidence type="ECO:0000313" key="1">
    <source>
        <dbReference type="EMBL" id="ATD68514.1"/>
    </source>
</evidence>
<protein>
    <recommendedName>
        <fullName evidence="3">DUF3106 domain-containing protein</fullName>
    </recommendedName>
</protein>
<dbReference type="EMBL" id="CP023406">
    <property type="protein sequence ID" value="ATD68514.1"/>
    <property type="molecule type" value="Genomic_DNA"/>
</dbReference>